<keyword evidence="2" id="KW-1185">Reference proteome</keyword>
<reference evidence="1" key="1">
    <citation type="submission" date="2021-05" db="EMBL/GenBank/DDBJ databases">
        <authorList>
            <person name="Pan Q."/>
            <person name="Jouanno E."/>
            <person name="Zahm M."/>
            <person name="Klopp C."/>
            <person name="Cabau C."/>
            <person name="Louis A."/>
            <person name="Berthelot C."/>
            <person name="Parey E."/>
            <person name="Roest Crollius H."/>
            <person name="Montfort J."/>
            <person name="Robinson-Rechavi M."/>
            <person name="Bouchez O."/>
            <person name="Lampietro C."/>
            <person name="Lopez Roques C."/>
            <person name="Donnadieu C."/>
            <person name="Postlethwait J."/>
            <person name="Bobe J."/>
            <person name="Dillon D."/>
            <person name="Chandos A."/>
            <person name="von Hippel F."/>
            <person name="Guiguen Y."/>
        </authorList>
    </citation>
    <scope>NUCLEOTIDE SEQUENCE</scope>
    <source>
        <strain evidence="1">YG-Jan2019</strain>
    </source>
</reference>
<protein>
    <submittedName>
        <fullName evidence="1">Uncharacterized protein</fullName>
    </submittedName>
</protein>
<organism evidence="1 2">
    <name type="scientific">Dallia pectoralis</name>
    <name type="common">Alaska blackfish</name>
    <dbReference type="NCBI Taxonomy" id="75939"/>
    <lineage>
        <taxon>Eukaryota</taxon>
        <taxon>Metazoa</taxon>
        <taxon>Chordata</taxon>
        <taxon>Craniata</taxon>
        <taxon>Vertebrata</taxon>
        <taxon>Euteleostomi</taxon>
        <taxon>Actinopterygii</taxon>
        <taxon>Neopterygii</taxon>
        <taxon>Teleostei</taxon>
        <taxon>Protacanthopterygii</taxon>
        <taxon>Esociformes</taxon>
        <taxon>Umbridae</taxon>
        <taxon>Dallia</taxon>
    </lineage>
</organism>
<sequence>MRTTLCLLIVLAVVCLGMVSGHKHNKGDRKHGHEHGCDHGGGHDQDDEGRDDDRGQGREHGRGHGRGHDQDDEGRDDNRGQGREHGRGHGRGHDHDDKGRDHDHGHGRGREHGHHHHEHGNNVNKSVIQGNSDFAFRLYKQLVALPANQNENVFFSPLSVSLALAALSVGAKGQTHQQLFAGLGFNSSQWDQEQIGQVFQTILRQLNQKTAVNLSVGSAIFLENTLKPLPEFLETLKRFYLTEGFPVDFTDTAKAIDTINTYVRDKTHGKIDKLVNDLDPATVVYLLSYMYFKGKWEIPFDPKNTKDKPFHINENTTVPVQMMQLEDRFWAYEDRELSASILKLHYNDSVSMMLVLPEKGLAKLEEVICQNHIAKWQRWMKPKQYQVYVPKLSITTKYSLTDVLRDMGMPEIFTTSANFSGISEKMRVKVSEVVHQASLDVDEAGTTAVAVTARLDGSGYVNIGGIWRTDPWSGRLMETKKRHISTEKG</sequence>
<comment type="caution">
    <text evidence="1">The sequence shown here is derived from an EMBL/GenBank/DDBJ whole genome shotgun (WGS) entry which is preliminary data.</text>
</comment>
<evidence type="ECO:0000313" key="1">
    <source>
        <dbReference type="EMBL" id="KAJ8005994.1"/>
    </source>
</evidence>
<gene>
    <name evidence="1" type="ORF">DPEC_G00123660</name>
</gene>
<proteinExistence type="predicted"/>
<name>A0ACC2GQR2_DALPE</name>
<accession>A0ACC2GQR2</accession>
<dbReference type="EMBL" id="CM055737">
    <property type="protein sequence ID" value="KAJ8005994.1"/>
    <property type="molecule type" value="Genomic_DNA"/>
</dbReference>
<dbReference type="Proteomes" id="UP001157502">
    <property type="component" value="Chromosome 10"/>
</dbReference>
<evidence type="ECO:0000313" key="2">
    <source>
        <dbReference type="Proteomes" id="UP001157502"/>
    </source>
</evidence>